<evidence type="ECO:0000313" key="2">
    <source>
        <dbReference type="Proteomes" id="UP000814033"/>
    </source>
</evidence>
<dbReference type="Proteomes" id="UP000814033">
    <property type="component" value="Unassembled WGS sequence"/>
</dbReference>
<proteinExistence type="predicted"/>
<keyword evidence="2" id="KW-1185">Reference proteome</keyword>
<protein>
    <submittedName>
        <fullName evidence="1">Uncharacterized protein</fullName>
    </submittedName>
</protein>
<name>A0ACB8S3M5_9AGAM</name>
<dbReference type="EMBL" id="MU275860">
    <property type="protein sequence ID" value="KAI0050620.1"/>
    <property type="molecule type" value="Genomic_DNA"/>
</dbReference>
<accession>A0ACB8S3M5</accession>
<sequence>MPQRPSPTMPMTTNPHAIQTAYSLSLLSEYTHTLDTIPMDISRQFADLRELDAVLSASMAAIITKINRLVYLIESNSTPKEERLYLLGEIAEEAARLKLGGEDKIRVASQAADGLKNHHEHMTALLHQVPNFDTSVLARHTVYPHVAPRSYAPVSMYEGGRRRRGALLTSSANDSTPAKRKRGTRDDDTDPASGRTPRRERIVDVSQRPKNGSRARNRVDRGASPTESILSVTSHQQAYAAQVQHPHPAARTTTTARTNGGGAKRRARPTASTPTDTSAKDPGFSAPPPSSHPSLPAYPSALPGWSGPVHERLQGPGMPVARNIVPPVALVGPGVDGGVSLAGTRAMDVGEQADDAAEGDDGKVYCWCNMGSFGEMVACDDAECVREWVSDVWPW</sequence>
<comment type="caution">
    <text evidence="1">The sequence shown here is derived from an EMBL/GenBank/DDBJ whole genome shotgun (WGS) entry which is preliminary data.</text>
</comment>
<gene>
    <name evidence="1" type="ORF">FA95DRAFT_1536152</name>
</gene>
<reference evidence="1" key="1">
    <citation type="submission" date="2021-02" db="EMBL/GenBank/DDBJ databases">
        <authorList>
            <consortium name="DOE Joint Genome Institute"/>
            <person name="Ahrendt S."/>
            <person name="Looney B.P."/>
            <person name="Miyauchi S."/>
            <person name="Morin E."/>
            <person name="Drula E."/>
            <person name="Courty P.E."/>
            <person name="Chicoki N."/>
            <person name="Fauchery L."/>
            <person name="Kohler A."/>
            <person name="Kuo A."/>
            <person name="Labutti K."/>
            <person name="Pangilinan J."/>
            <person name="Lipzen A."/>
            <person name="Riley R."/>
            <person name="Andreopoulos W."/>
            <person name="He G."/>
            <person name="Johnson J."/>
            <person name="Barry K.W."/>
            <person name="Grigoriev I.V."/>
            <person name="Nagy L."/>
            <person name="Hibbett D."/>
            <person name="Henrissat B."/>
            <person name="Matheny P.B."/>
            <person name="Labbe J."/>
            <person name="Martin F."/>
        </authorList>
    </citation>
    <scope>NUCLEOTIDE SEQUENCE</scope>
    <source>
        <strain evidence="1">FP105234-sp</strain>
    </source>
</reference>
<organism evidence="1 2">
    <name type="scientific">Auriscalpium vulgare</name>
    <dbReference type="NCBI Taxonomy" id="40419"/>
    <lineage>
        <taxon>Eukaryota</taxon>
        <taxon>Fungi</taxon>
        <taxon>Dikarya</taxon>
        <taxon>Basidiomycota</taxon>
        <taxon>Agaricomycotina</taxon>
        <taxon>Agaricomycetes</taxon>
        <taxon>Russulales</taxon>
        <taxon>Auriscalpiaceae</taxon>
        <taxon>Auriscalpium</taxon>
    </lineage>
</organism>
<reference evidence="1" key="2">
    <citation type="journal article" date="2022" name="New Phytol.">
        <title>Evolutionary transition to the ectomycorrhizal habit in the genomes of a hyperdiverse lineage of mushroom-forming fungi.</title>
        <authorList>
            <person name="Looney B."/>
            <person name="Miyauchi S."/>
            <person name="Morin E."/>
            <person name="Drula E."/>
            <person name="Courty P.E."/>
            <person name="Kohler A."/>
            <person name="Kuo A."/>
            <person name="LaButti K."/>
            <person name="Pangilinan J."/>
            <person name="Lipzen A."/>
            <person name="Riley R."/>
            <person name="Andreopoulos W."/>
            <person name="He G."/>
            <person name="Johnson J."/>
            <person name="Nolan M."/>
            <person name="Tritt A."/>
            <person name="Barry K.W."/>
            <person name="Grigoriev I.V."/>
            <person name="Nagy L.G."/>
            <person name="Hibbett D."/>
            <person name="Henrissat B."/>
            <person name="Matheny P.B."/>
            <person name="Labbe J."/>
            <person name="Martin F.M."/>
        </authorList>
    </citation>
    <scope>NUCLEOTIDE SEQUENCE</scope>
    <source>
        <strain evidence="1">FP105234-sp</strain>
    </source>
</reference>
<evidence type="ECO:0000313" key="1">
    <source>
        <dbReference type="EMBL" id="KAI0050620.1"/>
    </source>
</evidence>